<dbReference type="CDD" id="cd12797">
    <property type="entry name" value="M23_peptidase"/>
    <property type="match status" value="1"/>
</dbReference>
<dbReference type="AlphaFoldDB" id="A0A952AJY6"/>
<comment type="caution">
    <text evidence="4">The sequence shown here is derived from an EMBL/GenBank/DDBJ whole genome shotgun (WGS) entry which is preliminary data.</text>
</comment>
<name>A0A952AJY6_9BACT</name>
<dbReference type="InterPro" id="IPR016047">
    <property type="entry name" value="M23ase_b-sheet_dom"/>
</dbReference>
<dbReference type="Gene3D" id="6.10.250.3150">
    <property type="match status" value="1"/>
</dbReference>
<evidence type="ECO:0000256" key="2">
    <source>
        <dbReference type="SAM" id="SignalP"/>
    </source>
</evidence>
<dbReference type="Proteomes" id="UP000781173">
    <property type="component" value="Unassembled WGS sequence"/>
</dbReference>
<keyword evidence="1" id="KW-0175">Coiled coil</keyword>
<dbReference type="GO" id="GO:0004222">
    <property type="term" value="F:metalloendopeptidase activity"/>
    <property type="evidence" value="ECO:0007669"/>
    <property type="project" value="TreeGrafter"/>
</dbReference>
<evidence type="ECO:0000313" key="4">
    <source>
        <dbReference type="EMBL" id="MBW7953440.1"/>
    </source>
</evidence>
<evidence type="ECO:0000256" key="1">
    <source>
        <dbReference type="SAM" id="Coils"/>
    </source>
</evidence>
<sequence>MNYRKTLKTIVVLLCLLLVVSFTIPTPVNASLETQLEEIQRKLQEIKSQKNSLQKEINNEQNLQNQYAAELNKLRAQIDMLNAEIQEKELTIKELELQIQLLEENITQTKETIIKTETEVNSLQLETDGRLVDMYISQKMNSRLDIFVAAEGTDLIKLDLYQTAIQQQTNNMLAELDIKKQKLEAEKEKLEEDKIQIERDEVQIAEQKRALEKNKEDIDLQRAVYYRKRNESLAKIDQTQDALSVITQEEQVAIAESRRLEQLVFDRVNSIPNGAYVTKGTIIGQQGCTGYCTGPHLHFAVKNNGVYTNPCNVIPSGHIPGCGSSTPLTGFPMQGSYVFTSGYGWRWGSFHYGIDIANYNTNAPIYAAHDGYMLSGFEPCNTSNPLCKNGGANYRIICQNKTNCNNGLKTMYWHLK</sequence>
<dbReference type="PANTHER" id="PTHR21666:SF270">
    <property type="entry name" value="MUREIN HYDROLASE ACTIVATOR ENVC"/>
    <property type="match status" value="1"/>
</dbReference>
<dbReference type="EMBL" id="JACFOF010000003">
    <property type="protein sequence ID" value="MBW7953440.1"/>
    <property type="molecule type" value="Genomic_DNA"/>
</dbReference>
<gene>
    <name evidence="4" type="ORF">H3C67_01505</name>
</gene>
<feature type="domain" description="M23ase beta-sheet core" evidence="3">
    <location>
        <begin position="271"/>
        <end position="310"/>
    </location>
</feature>
<evidence type="ECO:0000313" key="5">
    <source>
        <dbReference type="Proteomes" id="UP000781173"/>
    </source>
</evidence>
<dbReference type="PANTHER" id="PTHR21666">
    <property type="entry name" value="PEPTIDASE-RELATED"/>
    <property type="match status" value="1"/>
</dbReference>
<evidence type="ECO:0000259" key="3">
    <source>
        <dbReference type="Pfam" id="PF01551"/>
    </source>
</evidence>
<dbReference type="SUPFAM" id="SSF51261">
    <property type="entry name" value="Duplicated hybrid motif"/>
    <property type="match status" value="2"/>
</dbReference>
<dbReference type="InterPro" id="IPR050570">
    <property type="entry name" value="Cell_wall_metabolism_enzyme"/>
</dbReference>
<feature type="coiled-coil region" evidence="1">
    <location>
        <begin position="29"/>
        <end position="126"/>
    </location>
</feature>
<organism evidence="4 5">
    <name type="scientific">Candidatus Dojkabacteria bacterium</name>
    <dbReference type="NCBI Taxonomy" id="2099670"/>
    <lineage>
        <taxon>Bacteria</taxon>
        <taxon>Candidatus Dojkabacteria</taxon>
    </lineage>
</organism>
<keyword evidence="2" id="KW-0732">Signal</keyword>
<dbReference type="Gene3D" id="2.70.70.10">
    <property type="entry name" value="Glucose Permease (Domain IIA)"/>
    <property type="match status" value="2"/>
</dbReference>
<dbReference type="InterPro" id="IPR011055">
    <property type="entry name" value="Dup_hybrid_motif"/>
</dbReference>
<dbReference type="Pfam" id="PF01551">
    <property type="entry name" value="Peptidase_M23"/>
    <property type="match status" value="1"/>
</dbReference>
<feature type="chain" id="PRO_5038129754" evidence="2">
    <location>
        <begin position="31"/>
        <end position="416"/>
    </location>
</feature>
<reference evidence="4" key="1">
    <citation type="journal article" date="2022" name="ISME J.">
        <title>A general approach to explore prokaryotic protein glycosylation reveals the unique surface layer modulation of an anammox bacterium.</title>
        <authorList>
            <person name="Pabst M."/>
            <person name="Grouzdev D.S."/>
            <person name="Lawson C.E."/>
            <person name="Kleikamp H.B.C."/>
            <person name="de Ram C."/>
            <person name="Louwen R."/>
            <person name="Lin Y.M."/>
            <person name="Lucker S."/>
            <person name="van Loosdrecht M.C.M."/>
            <person name="Laureni M."/>
        </authorList>
    </citation>
    <scope>NUCLEOTIDE SEQUENCE</scope>
    <source>
        <strain evidence="4">BROCD043</strain>
    </source>
</reference>
<accession>A0A952AJY6</accession>
<protein>
    <submittedName>
        <fullName evidence="4">Peptidoglycan DD-metalloendopeptidase family protein</fullName>
    </submittedName>
</protein>
<feature type="signal peptide" evidence="2">
    <location>
        <begin position="1"/>
        <end position="30"/>
    </location>
</feature>
<proteinExistence type="predicted"/>
<feature type="coiled-coil region" evidence="1">
    <location>
        <begin position="166"/>
        <end position="217"/>
    </location>
</feature>